<reference evidence="2 3" key="1">
    <citation type="journal article" date="2019" name="Syst. Appl. Microbiol.">
        <title>Characterization of Bifidobacterium species in feaces of the Egyptian fruit bat: Description of B. vespertilionis sp. nov. and B. rousetti sp. nov.</title>
        <authorList>
            <person name="Modesto M."/>
            <person name="Satti M."/>
            <person name="Watanabe K."/>
            <person name="Puglisi E."/>
            <person name="Morelli L."/>
            <person name="Huang C.-H."/>
            <person name="Liou J.-S."/>
            <person name="Miyashita M."/>
            <person name="Tamura T."/>
            <person name="Saito S."/>
            <person name="Mori K."/>
            <person name="Huang L."/>
            <person name="Sciavilla P."/>
            <person name="Sandri C."/>
            <person name="Spiezio C."/>
            <person name="Vitali F."/>
            <person name="Cavalieri D."/>
            <person name="Perpetuini G."/>
            <person name="Tofalo R."/>
            <person name="Bonetti A."/>
            <person name="Arita M."/>
            <person name="Mattarelli P."/>
        </authorList>
    </citation>
    <scope>NUCLEOTIDE SEQUENCE [LARGE SCALE GENOMIC DNA]</scope>
    <source>
        <strain evidence="2 3">RST17</strain>
    </source>
</reference>
<gene>
    <name evidence="2" type="ORF">EMO91_12730</name>
</gene>
<name>A0A5M9ZFM6_9BIFI</name>
<accession>A0A5M9ZFM6</accession>
<dbReference type="AlphaFoldDB" id="A0A5M9ZFM6"/>
<dbReference type="EMBL" id="RZUH01000020">
    <property type="protein sequence ID" value="KAA8825087.1"/>
    <property type="molecule type" value="Genomic_DNA"/>
</dbReference>
<feature type="compositionally biased region" description="Basic and acidic residues" evidence="1">
    <location>
        <begin position="8"/>
        <end position="19"/>
    </location>
</feature>
<protein>
    <submittedName>
        <fullName evidence="2">Uncharacterized protein</fullName>
    </submittedName>
</protein>
<feature type="region of interest" description="Disordered" evidence="1">
    <location>
        <begin position="1"/>
        <end position="29"/>
    </location>
</feature>
<proteinExistence type="predicted"/>
<comment type="caution">
    <text evidence="2">The sequence shown here is derived from an EMBL/GenBank/DDBJ whole genome shotgun (WGS) entry which is preliminary data.</text>
</comment>
<dbReference type="Proteomes" id="UP000410049">
    <property type="component" value="Unassembled WGS sequence"/>
</dbReference>
<evidence type="ECO:0000256" key="1">
    <source>
        <dbReference type="SAM" id="MobiDB-lite"/>
    </source>
</evidence>
<sequence>MRGIGSDRIMDERARHRPEGAPAAGRPALEAGLRAAARAALDRDGGGREPFAARLARLGDDAVASCPWLEPAGDGFRLIPPNDGWTLTLWDGDAGTAVPATPGSDAAARLRSDPRRYRVADLALGLDGEWDALTRIALDRLLDRGVPITVPSGD</sequence>
<dbReference type="RefSeq" id="WP_150380252.1">
    <property type="nucleotide sequence ID" value="NZ_RZUH01000020.1"/>
</dbReference>
<evidence type="ECO:0000313" key="2">
    <source>
        <dbReference type="EMBL" id="KAA8825087.1"/>
    </source>
</evidence>
<organism evidence="2 3">
    <name type="scientific">Bifidobacterium myosotis</name>
    <dbReference type="NCBI Taxonomy" id="1630166"/>
    <lineage>
        <taxon>Bacteria</taxon>
        <taxon>Bacillati</taxon>
        <taxon>Actinomycetota</taxon>
        <taxon>Actinomycetes</taxon>
        <taxon>Bifidobacteriales</taxon>
        <taxon>Bifidobacteriaceae</taxon>
        <taxon>Bifidobacterium</taxon>
    </lineage>
</organism>
<evidence type="ECO:0000313" key="3">
    <source>
        <dbReference type="Proteomes" id="UP000410049"/>
    </source>
</evidence>
<feature type="compositionally biased region" description="Low complexity" evidence="1">
    <location>
        <begin position="20"/>
        <end position="29"/>
    </location>
</feature>